<feature type="region of interest" description="Disordered" evidence="8">
    <location>
        <begin position="124"/>
        <end position="144"/>
    </location>
</feature>
<evidence type="ECO:0000256" key="8">
    <source>
        <dbReference type="SAM" id="MobiDB-lite"/>
    </source>
</evidence>
<keyword evidence="2 7" id="KW-0699">rRNA-binding</keyword>
<dbReference type="InterPro" id="IPR009000">
    <property type="entry name" value="Transl_B-barrel_sf"/>
</dbReference>
<dbReference type="GO" id="GO:0019843">
    <property type="term" value="F:rRNA binding"/>
    <property type="evidence" value="ECO:0007669"/>
    <property type="project" value="UniProtKB-UniRule"/>
</dbReference>
<dbReference type="NCBIfam" id="TIGR03625">
    <property type="entry name" value="L3_bact"/>
    <property type="match status" value="1"/>
</dbReference>
<dbReference type="Gene3D" id="3.30.160.810">
    <property type="match status" value="1"/>
</dbReference>
<dbReference type="GO" id="GO:0022625">
    <property type="term" value="C:cytosolic large ribosomal subunit"/>
    <property type="evidence" value="ECO:0007669"/>
    <property type="project" value="TreeGrafter"/>
</dbReference>
<dbReference type="PANTHER" id="PTHR11229">
    <property type="entry name" value="50S RIBOSOMAL PROTEIN L3"/>
    <property type="match status" value="1"/>
</dbReference>
<evidence type="ECO:0000313" key="10">
    <source>
        <dbReference type="Proteomes" id="UP000215215"/>
    </source>
</evidence>
<dbReference type="GO" id="GO:0003735">
    <property type="term" value="F:structural constituent of ribosome"/>
    <property type="evidence" value="ECO:0007669"/>
    <property type="project" value="UniProtKB-UniRule"/>
</dbReference>
<sequence length="202" mass="21951">MKAILGKKIEMTQVFDDNGNVIPVTVVRCNGNSIVGIRTRERDGYNAVILGYGVAKHPNLPHRGIFKKMGIAPVKIMREIRKEDIEGTNIGGTVPVSQFEVGEKVFVTGVSKGKGFQGPIKRWGFTRGPMSHGSKSHRVQGSIGASADPARVWKGKKMAGRMGGVRVTLKNVSIVKIDDEQNLIYLKGAVPGTRGSFLVIKR</sequence>
<comment type="similarity">
    <text evidence="1 7">Belongs to the universal ribosomal protein uL3 family.</text>
</comment>
<dbReference type="EMBL" id="NOZQ01000200">
    <property type="protein sequence ID" value="OYD14191.1"/>
    <property type="molecule type" value="Genomic_DNA"/>
</dbReference>
<dbReference type="FunFam" id="2.40.30.10:FF:000004">
    <property type="entry name" value="50S ribosomal protein L3"/>
    <property type="match status" value="1"/>
</dbReference>
<evidence type="ECO:0000313" key="9">
    <source>
        <dbReference type="EMBL" id="OYD14191.1"/>
    </source>
</evidence>
<protein>
    <recommendedName>
        <fullName evidence="6 7">Large ribosomal subunit protein uL3</fullName>
    </recommendedName>
</protein>
<dbReference type="PANTHER" id="PTHR11229:SF16">
    <property type="entry name" value="LARGE RIBOSOMAL SUBUNIT PROTEIN UL3C"/>
    <property type="match status" value="1"/>
</dbReference>
<comment type="caution">
    <text evidence="9">The sequence shown here is derived from an EMBL/GenBank/DDBJ whole genome shotgun (WGS) entry which is preliminary data.</text>
</comment>
<keyword evidence="5 7" id="KW-0687">Ribonucleoprotein</keyword>
<evidence type="ECO:0000256" key="6">
    <source>
        <dbReference type="ARBA" id="ARBA00035243"/>
    </source>
</evidence>
<dbReference type="AlphaFoldDB" id="A0A235BPN6"/>
<comment type="function">
    <text evidence="7">One of the primary rRNA binding proteins, it binds directly near the 3'-end of the 23S rRNA, where it nucleates assembly of the 50S subunit.</text>
</comment>
<evidence type="ECO:0000256" key="4">
    <source>
        <dbReference type="ARBA" id="ARBA00022980"/>
    </source>
</evidence>
<dbReference type="Proteomes" id="UP000215215">
    <property type="component" value="Unassembled WGS sequence"/>
</dbReference>
<evidence type="ECO:0000256" key="7">
    <source>
        <dbReference type="HAMAP-Rule" id="MF_01325"/>
    </source>
</evidence>
<dbReference type="SUPFAM" id="SSF50447">
    <property type="entry name" value="Translation proteins"/>
    <property type="match status" value="1"/>
</dbReference>
<evidence type="ECO:0000256" key="3">
    <source>
        <dbReference type="ARBA" id="ARBA00022884"/>
    </source>
</evidence>
<dbReference type="Gene3D" id="2.40.30.10">
    <property type="entry name" value="Translation factors"/>
    <property type="match status" value="1"/>
</dbReference>
<comment type="subunit">
    <text evidence="7">Part of the 50S ribosomal subunit. Forms a cluster with proteins L14 and L19.</text>
</comment>
<keyword evidence="3 7" id="KW-0694">RNA-binding</keyword>
<evidence type="ECO:0000256" key="5">
    <source>
        <dbReference type="ARBA" id="ARBA00023274"/>
    </source>
</evidence>
<evidence type="ECO:0000256" key="2">
    <source>
        <dbReference type="ARBA" id="ARBA00022730"/>
    </source>
</evidence>
<organism evidence="9 10">
    <name type="scientific">candidate division WOR-3 bacterium JGI_Cruoil_03_44_89</name>
    <dbReference type="NCBI Taxonomy" id="1973748"/>
    <lineage>
        <taxon>Bacteria</taxon>
        <taxon>Bacteria division WOR-3</taxon>
    </lineage>
</organism>
<proteinExistence type="inferred from homology"/>
<dbReference type="HAMAP" id="MF_01325_B">
    <property type="entry name" value="Ribosomal_uL3_B"/>
    <property type="match status" value="1"/>
</dbReference>
<evidence type="ECO:0000256" key="1">
    <source>
        <dbReference type="ARBA" id="ARBA00006540"/>
    </source>
</evidence>
<name>A0A235BPN6_UNCW3</name>
<dbReference type="GO" id="GO:0006412">
    <property type="term" value="P:translation"/>
    <property type="evidence" value="ECO:0007669"/>
    <property type="project" value="UniProtKB-UniRule"/>
</dbReference>
<dbReference type="InterPro" id="IPR019927">
    <property type="entry name" value="Ribosomal_uL3_bac/org-type"/>
</dbReference>
<keyword evidence="4 7" id="KW-0689">Ribosomal protein</keyword>
<reference evidence="9 10" key="1">
    <citation type="submission" date="2017-07" db="EMBL/GenBank/DDBJ databases">
        <title>Recovery of genomes from metagenomes via a dereplication, aggregation, and scoring strategy.</title>
        <authorList>
            <person name="Sieber C.M."/>
            <person name="Probst A.J."/>
            <person name="Sharrar A."/>
            <person name="Thomas B.C."/>
            <person name="Hess M."/>
            <person name="Tringe S.G."/>
            <person name="Banfield J.F."/>
        </authorList>
    </citation>
    <scope>NUCLEOTIDE SEQUENCE [LARGE SCALE GENOMIC DNA]</scope>
    <source>
        <strain evidence="9">JGI_Cruoil_03_44_89</strain>
    </source>
</reference>
<accession>A0A235BPN6</accession>
<dbReference type="InterPro" id="IPR000597">
    <property type="entry name" value="Ribosomal_uL3"/>
</dbReference>
<dbReference type="Pfam" id="PF00297">
    <property type="entry name" value="Ribosomal_L3"/>
    <property type="match status" value="1"/>
</dbReference>
<gene>
    <name evidence="7" type="primary">rplC</name>
    <name evidence="9" type="ORF">CH333_08785</name>
</gene>